<evidence type="ECO:0000313" key="2">
    <source>
        <dbReference type="EMBL" id="TMQ74301.1"/>
    </source>
</evidence>
<comment type="caution">
    <text evidence="2">The sequence shown here is derived from an EMBL/GenBank/DDBJ whole genome shotgun (WGS) entry which is preliminary data.</text>
</comment>
<sequence length="214" mass="23276">MNMKTRVLLCVALLLIAAGMAGAQEPKPATHTASAAKPKAAAPAMDPKAMEAMMEKMAAPGPNHEVFKGMEGEWNQTVVWTMDPSQPAQESHSVATVKSILGGRYSQEETTGEVMGKPFSGMGLVGYDNILKKYVGMWVDNAGTGIMTEEGTADASGNVINWIGKMSDPTTGKMGRSRMVWRKVDDNKHTFEMYSNGPDGKEFKMMTITYDRKM</sequence>
<dbReference type="EMBL" id="VBPB01000003">
    <property type="protein sequence ID" value="TMQ74301.1"/>
    <property type="molecule type" value="Genomic_DNA"/>
</dbReference>
<dbReference type="InterPro" id="IPR011473">
    <property type="entry name" value="DUF1579"/>
</dbReference>
<dbReference type="Proteomes" id="UP000319771">
    <property type="component" value="Unassembled WGS sequence"/>
</dbReference>
<protein>
    <submittedName>
        <fullName evidence="2">DUF1579 domain-containing protein</fullName>
    </submittedName>
</protein>
<accession>A0A538UEH8</accession>
<feature type="signal peptide" evidence="1">
    <location>
        <begin position="1"/>
        <end position="23"/>
    </location>
</feature>
<evidence type="ECO:0000313" key="3">
    <source>
        <dbReference type="Proteomes" id="UP000319771"/>
    </source>
</evidence>
<keyword evidence="1" id="KW-0732">Signal</keyword>
<organism evidence="2 3">
    <name type="scientific">Eiseniibacteriota bacterium</name>
    <dbReference type="NCBI Taxonomy" id="2212470"/>
    <lineage>
        <taxon>Bacteria</taxon>
        <taxon>Candidatus Eiseniibacteriota</taxon>
    </lineage>
</organism>
<dbReference type="Pfam" id="PF07617">
    <property type="entry name" value="DUF1579"/>
    <property type="match status" value="1"/>
</dbReference>
<reference evidence="2 3" key="1">
    <citation type="journal article" date="2019" name="Nat. Microbiol.">
        <title>Mediterranean grassland soil C-N compound turnover is dependent on rainfall and depth, and is mediated by genomically divergent microorganisms.</title>
        <authorList>
            <person name="Diamond S."/>
            <person name="Andeer P.F."/>
            <person name="Li Z."/>
            <person name="Crits-Christoph A."/>
            <person name="Burstein D."/>
            <person name="Anantharaman K."/>
            <person name="Lane K.R."/>
            <person name="Thomas B.C."/>
            <person name="Pan C."/>
            <person name="Northen T.R."/>
            <person name="Banfield J.F."/>
        </authorList>
    </citation>
    <scope>NUCLEOTIDE SEQUENCE [LARGE SCALE GENOMIC DNA]</scope>
    <source>
        <strain evidence="2">WS_11</strain>
    </source>
</reference>
<name>A0A538UEH8_UNCEI</name>
<evidence type="ECO:0000256" key="1">
    <source>
        <dbReference type="SAM" id="SignalP"/>
    </source>
</evidence>
<gene>
    <name evidence="2" type="ORF">E6K81_00270</name>
</gene>
<dbReference type="AlphaFoldDB" id="A0A538UEH8"/>
<proteinExistence type="predicted"/>
<feature type="chain" id="PRO_5022205826" evidence="1">
    <location>
        <begin position="24"/>
        <end position="214"/>
    </location>
</feature>